<proteinExistence type="predicted"/>
<dbReference type="Gene3D" id="3.10.180.10">
    <property type="entry name" value="2,3-Dihydroxybiphenyl 1,2-Dioxygenase, domain 1"/>
    <property type="match status" value="1"/>
</dbReference>
<dbReference type="Proteomes" id="UP001526201">
    <property type="component" value="Unassembled WGS sequence"/>
</dbReference>
<dbReference type="SUPFAM" id="SSF54593">
    <property type="entry name" value="Glyoxalase/Bleomycin resistance protein/Dihydroxybiphenyl dioxygenase"/>
    <property type="match status" value="1"/>
</dbReference>
<accession>A0ABT3CNR9</accession>
<dbReference type="InterPro" id="IPR037523">
    <property type="entry name" value="VOC_core"/>
</dbReference>
<dbReference type="PROSITE" id="PS51819">
    <property type="entry name" value="VOC"/>
    <property type="match status" value="1"/>
</dbReference>
<dbReference type="PANTHER" id="PTHR43279">
    <property type="entry name" value="CATECHOL-2,3-DIOXYGENASE"/>
    <property type="match status" value="1"/>
</dbReference>
<dbReference type="RefSeq" id="WP_264072099.1">
    <property type="nucleotide sequence ID" value="NZ_JACKTY010000052.1"/>
</dbReference>
<evidence type="ECO:0000259" key="1">
    <source>
        <dbReference type="PROSITE" id="PS51819"/>
    </source>
</evidence>
<protein>
    <submittedName>
        <fullName evidence="2">VOC family protein</fullName>
    </submittedName>
</protein>
<gene>
    <name evidence="2" type="ORF">H7J73_32855</name>
</gene>
<dbReference type="EMBL" id="JACKTY010000052">
    <property type="protein sequence ID" value="MCV7230806.1"/>
    <property type="molecule type" value="Genomic_DNA"/>
</dbReference>
<dbReference type="InterPro" id="IPR029068">
    <property type="entry name" value="Glyas_Bleomycin-R_OHBP_Dase"/>
</dbReference>
<evidence type="ECO:0000313" key="2">
    <source>
        <dbReference type="EMBL" id="MCV7230806.1"/>
    </source>
</evidence>
<sequence>MAVSPVRLNHAVLFVADIERAVRFYTEVFGMEVVSRESALGGAAFLRLPRSGNHHDLGLFGIRGAIAQPRHSVGLYHLAWQLDTIDELVESRQTLLDAGAYTGESNHGATKSVYGADPDGNQFEIMWMLPRTSWGPYDNSAVVERLDLTAELTQWSGIRTAGDIVHDSTRAALPDPTQ</sequence>
<keyword evidence="3" id="KW-1185">Reference proteome</keyword>
<dbReference type="PANTHER" id="PTHR43279:SF1">
    <property type="entry name" value="CATECHOL-2,3-DIOXYGENASE"/>
    <property type="match status" value="1"/>
</dbReference>
<organism evidence="2 3">
    <name type="scientific">Mycolicibacterium komossense</name>
    <dbReference type="NCBI Taxonomy" id="1779"/>
    <lineage>
        <taxon>Bacteria</taxon>
        <taxon>Bacillati</taxon>
        <taxon>Actinomycetota</taxon>
        <taxon>Actinomycetes</taxon>
        <taxon>Mycobacteriales</taxon>
        <taxon>Mycobacteriaceae</taxon>
        <taxon>Mycolicibacterium</taxon>
    </lineage>
</organism>
<evidence type="ECO:0000313" key="3">
    <source>
        <dbReference type="Proteomes" id="UP001526201"/>
    </source>
</evidence>
<feature type="domain" description="VOC" evidence="1">
    <location>
        <begin position="7"/>
        <end position="128"/>
    </location>
</feature>
<comment type="caution">
    <text evidence="2">The sequence shown here is derived from an EMBL/GenBank/DDBJ whole genome shotgun (WGS) entry which is preliminary data.</text>
</comment>
<dbReference type="Pfam" id="PF00903">
    <property type="entry name" value="Glyoxalase"/>
    <property type="match status" value="1"/>
</dbReference>
<name>A0ABT3CNR9_9MYCO</name>
<reference evidence="2 3" key="1">
    <citation type="journal article" date="2022" name="BMC Genomics">
        <title>Comparative genome analysis of mycobacteria focusing on tRNA and non-coding RNA.</title>
        <authorList>
            <person name="Behra P.R.K."/>
            <person name="Pettersson B.M.F."/>
            <person name="Ramesh M."/>
            <person name="Das S."/>
            <person name="Dasgupta S."/>
            <person name="Kirsebom L.A."/>
        </authorList>
    </citation>
    <scope>NUCLEOTIDE SEQUENCE [LARGE SCALE GENOMIC DNA]</scope>
    <source>
        <strain evidence="2 3">DSM 44078</strain>
    </source>
</reference>
<dbReference type="CDD" id="cd06587">
    <property type="entry name" value="VOC"/>
    <property type="match status" value="1"/>
</dbReference>
<dbReference type="InterPro" id="IPR004360">
    <property type="entry name" value="Glyas_Fos-R_dOase_dom"/>
</dbReference>